<reference evidence="2 3" key="2">
    <citation type="submission" date="2018-11" db="EMBL/GenBank/DDBJ databases">
        <authorList>
            <consortium name="Pathogen Informatics"/>
        </authorList>
    </citation>
    <scope>NUCLEOTIDE SEQUENCE [LARGE SCALE GENOMIC DNA]</scope>
</reference>
<evidence type="ECO:0000313" key="4">
    <source>
        <dbReference type="WBParaSite" id="TTAC_0000749101-mRNA-1"/>
    </source>
</evidence>
<name>A0A0R3X2H7_HYDTA</name>
<dbReference type="EMBL" id="UYWX01020375">
    <property type="protein sequence ID" value="VDM31858.1"/>
    <property type="molecule type" value="Genomic_DNA"/>
</dbReference>
<feature type="region of interest" description="Disordered" evidence="1">
    <location>
        <begin position="63"/>
        <end position="84"/>
    </location>
</feature>
<dbReference type="AlphaFoldDB" id="A0A0R3X2H7"/>
<dbReference type="WBParaSite" id="TTAC_0000749101-mRNA-1">
    <property type="protein sequence ID" value="TTAC_0000749101-mRNA-1"/>
    <property type="gene ID" value="TTAC_0000749101"/>
</dbReference>
<evidence type="ECO:0000313" key="3">
    <source>
        <dbReference type="Proteomes" id="UP000274429"/>
    </source>
</evidence>
<feature type="compositionally biased region" description="Basic and acidic residues" evidence="1">
    <location>
        <begin position="72"/>
        <end position="84"/>
    </location>
</feature>
<keyword evidence="3" id="KW-1185">Reference proteome</keyword>
<dbReference type="Proteomes" id="UP000274429">
    <property type="component" value="Unassembled WGS sequence"/>
</dbReference>
<sequence>MPLLNDPTLIGAKDEVAINLQTEESWKGNALEVLFAKPMKFLLYRYPSAPSMSQSSPEGDYVYEIPGLASPGDEKEVKNPLYDK</sequence>
<evidence type="ECO:0000313" key="2">
    <source>
        <dbReference type="EMBL" id="VDM31858.1"/>
    </source>
</evidence>
<proteinExistence type="predicted"/>
<gene>
    <name evidence="2" type="ORF">TTAC_LOCUS7476</name>
</gene>
<organism evidence="4">
    <name type="scientific">Hydatigena taeniaeformis</name>
    <name type="common">Feline tapeworm</name>
    <name type="synonym">Taenia taeniaeformis</name>
    <dbReference type="NCBI Taxonomy" id="6205"/>
    <lineage>
        <taxon>Eukaryota</taxon>
        <taxon>Metazoa</taxon>
        <taxon>Spiralia</taxon>
        <taxon>Lophotrochozoa</taxon>
        <taxon>Platyhelminthes</taxon>
        <taxon>Cestoda</taxon>
        <taxon>Eucestoda</taxon>
        <taxon>Cyclophyllidea</taxon>
        <taxon>Taeniidae</taxon>
        <taxon>Hydatigera</taxon>
    </lineage>
</organism>
<accession>A0A0R3X2H7</accession>
<reference evidence="4" key="1">
    <citation type="submission" date="2017-02" db="UniProtKB">
        <authorList>
            <consortium name="WormBaseParasite"/>
        </authorList>
    </citation>
    <scope>IDENTIFICATION</scope>
</reference>
<protein>
    <submittedName>
        <fullName evidence="4">Pullulanase</fullName>
    </submittedName>
</protein>
<evidence type="ECO:0000256" key="1">
    <source>
        <dbReference type="SAM" id="MobiDB-lite"/>
    </source>
</evidence>